<dbReference type="Pfam" id="PF02881">
    <property type="entry name" value="SRP54_N"/>
    <property type="match status" value="1"/>
</dbReference>
<dbReference type="InterPro" id="IPR042101">
    <property type="entry name" value="SRP54_N_sf"/>
</dbReference>
<dbReference type="InterPro" id="IPR022941">
    <property type="entry name" value="SRP54"/>
</dbReference>
<name>A0A7G2DTD3_ARATH</name>
<evidence type="ECO:0000256" key="15">
    <source>
        <dbReference type="ARBA" id="ARBA00048157"/>
    </source>
</evidence>
<dbReference type="GO" id="GO:0006614">
    <property type="term" value="P:SRP-dependent cotranslational protein targeting to membrane"/>
    <property type="evidence" value="ECO:0007669"/>
    <property type="project" value="InterPro"/>
</dbReference>
<keyword evidence="9" id="KW-0342">GTP-binding</keyword>
<accession>A0A7G2DTD3</accession>
<dbReference type="GO" id="GO:0005525">
    <property type="term" value="F:GTP binding"/>
    <property type="evidence" value="ECO:0007669"/>
    <property type="project" value="UniProtKB-KW"/>
</dbReference>
<dbReference type="InterPro" id="IPR000897">
    <property type="entry name" value="SRP54_GTPase_dom"/>
</dbReference>
<dbReference type="FunFam" id="3.40.50.300:FF:000022">
    <property type="entry name" value="Signal recognition particle 54 kDa subunit"/>
    <property type="match status" value="1"/>
</dbReference>
<keyword evidence="5" id="KW-0547">Nucleotide-binding</keyword>
<dbReference type="Pfam" id="PF05699">
    <property type="entry name" value="Dimer_Tnp_hAT"/>
    <property type="match status" value="1"/>
</dbReference>
<dbReference type="InterPro" id="IPR006325">
    <property type="entry name" value="SRP54_euk"/>
</dbReference>
<evidence type="ECO:0000313" key="19">
    <source>
        <dbReference type="Proteomes" id="UP000516314"/>
    </source>
</evidence>
<comment type="function">
    <text evidence="14">Component of the signal recognition particle (SRP) complex, a ribonucleoprotein complex that mediates the cotranslational targeting of secretory and membrane proteins to the endoplasmic reticulum (ER). As part of the SRP complex, associates with the SRP receptor (SR) component SRPRA to target secretory proteins to the endoplasmic reticulum membrane. Binds to the signal sequence of presecretory proteins when they emerge from the ribosomes. Displays basal GTPase activity, and stimulates reciprocal GTPase activation of the SR subunit SRPRA. Forms a guanosine 5'-triphosphate (GTP)-dependent complex with the SR subunit SRPRA. SR compaction and GTPase mediated rearrangement of SR drive SRP-mediated cotranslational protein translocation into the ER. Requires the presence of SRP9/SRP14 and/or SRP19 to stably interact with RNA.</text>
</comment>
<evidence type="ECO:0000256" key="13">
    <source>
        <dbReference type="ARBA" id="ARBA00035672"/>
    </source>
</evidence>
<evidence type="ECO:0000256" key="3">
    <source>
        <dbReference type="ARBA" id="ARBA00005450"/>
    </source>
</evidence>
<evidence type="ECO:0000256" key="5">
    <source>
        <dbReference type="ARBA" id="ARBA00022741"/>
    </source>
</evidence>
<dbReference type="CDD" id="cd17875">
    <property type="entry name" value="SRP54_G"/>
    <property type="match status" value="1"/>
</dbReference>
<feature type="compositionally biased region" description="Basic and acidic residues" evidence="16">
    <location>
        <begin position="1107"/>
        <end position="1120"/>
    </location>
</feature>
<evidence type="ECO:0000259" key="17">
    <source>
        <dbReference type="PROSITE" id="PS00300"/>
    </source>
</evidence>
<comment type="subunit">
    <text evidence="12">Component of a signal recognition particle (SRP) complex that consists of a 7SL RNA molecule of 300 nucleotides and six protein subunits: SRP72, SRP68, SRP54, SRP19, SRP14 and SRP9.</text>
</comment>
<organism evidence="18 19">
    <name type="scientific">Arabidopsis thaliana</name>
    <name type="common">Mouse-ear cress</name>
    <dbReference type="NCBI Taxonomy" id="3702"/>
    <lineage>
        <taxon>Eukaryota</taxon>
        <taxon>Viridiplantae</taxon>
        <taxon>Streptophyta</taxon>
        <taxon>Embryophyta</taxon>
        <taxon>Tracheophyta</taxon>
        <taxon>Spermatophyta</taxon>
        <taxon>Magnoliopsida</taxon>
        <taxon>eudicotyledons</taxon>
        <taxon>Gunneridae</taxon>
        <taxon>Pentapetalae</taxon>
        <taxon>rosids</taxon>
        <taxon>malvids</taxon>
        <taxon>Brassicales</taxon>
        <taxon>Brassicaceae</taxon>
        <taxon>Camelineae</taxon>
        <taxon>Arabidopsis</taxon>
    </lineage>
</organism>
<dbReference type="GO" id="GO:0005786">
    <property type="term" value="C:signal recognition particle, endoplasmic reticulum targeting"/>
    <property type="evidence" value="ECO:0007669"/>
    <property type="project" value="UniProtKB-KW"/>
</dbReference>
<dbReference type="Gene3D" id="1.20.120.140">
    <property type="entry name" value="Signal recognition particle SRP54, nucleotide-binding domain"/>
    <property type="match status" value="1"/>
</dbReference>
<feature type="compositionally biased region" description="Polar residues" evidence="16">
    <location>
        <begin position="1087"/>
        <end position="1104"/>
    </location>
</feature>
<dbReference type="Gene3D" id="3.40.50.300">
    <property type="entry name" value="P-loop containing nucleotide triphosphate hydrolases"/>
    <property type="match status" value="1"/>
</dbReference>
<dbReference type="PANTHER" id="PTHR11564">
    <property type="entry name" value="SIGNAL RECOGNITION PARTICLE 54K PROTEIN SRP54"/>
    <property type="match status" value="1"/>
</dbReference>
<dbReference type="HAMAP" id="MF_00306">
    <property type="entry name" value="SRP54"/>
    <property type="match status" value="1"/>
</dbReference>
<evidence type="ECO:0000256" key="10">
    <source>
        <dbReference type="ARBA" id="ARBA00023135"/>
    </source>
</evidence>
<evidence type="ECO:0000256" key="7">
    <source>
        <dbReference type="ARBA" id="ARBA00022824"/>
    </source>
</evidence>
<feature type="compositionally biased region" description="Polar residues" evidence="16">
    <location>
        <begin position="1064"/>
        <end position="1079"/>
    </location>
</feature>
<evidence type="ECO:0000256" key="16">
    <source>
        <dbReference type="SAM" id="MobiDB-lite"/>
    </source>
</evidence>
<evidence type="ECO:0000256" key="2">
    <source>
        <dbReference type="ARBA" id="ARBA00004496"/>
    </source>
</evidence>
<dbReference type="InterPro" id="IPR012337">
    <property type="entry name" value="RNaseH-like_sf"/>
</dbReference>
<dbReference type="AlphaFoldDB" id="A0A7G2DTD3"/>
<dbReference type="NCBIfam" id="TIGR01425">
    <property type="entry name" value="SRP54_euk"/>
    <property type="match status" value="1"/>
</dbReference>
<evidence type="ECO:0000313" key="18">
    <source>
        <dbReference type="EMBL" id="CAD5312793.1"/>
    </source>
</evidence>
<dbReference type="SUPFAM" id="SSF47364">
    <property type="entry name" value="Domain of the SRP/SRP receptor G-proteins"/>
    <property type="match status" value="1"/>
</dbReference>
<dbReference type="SUPFAM" id="SSF53098">
    <property type="entry name" value="Ribonuclease H-like"/>
    <property type="match status" value="1"/>
</dbReference>
<evidence type="ECO:0000256" key="6">
    <source>
        <dbReference type="ARBA" id="ARBA00022801"/>
    </source>
</evidence>
<dbReference type="GO" id="GO:0003924">
    <property type="term" value="F:GTPase activity"/>
    <property type="evidence" value="ECO:0007669"/>
    <property type="project" value="InterPro"/>
</dbReference>
<feature type="domain" description="SRP54-type proteins GTP-binding" evidence="17">
    <location>
        <begin position="269"/>
        <end position="282"/>
    </location>
</feature>
<comment type="similarity">
    <text evidence="3">Belongs to the GTP-binding SRP family. SRP54 subfamily.</text>
</comment>
<dbReference type="PROSITE" id="PS00300">
    <property type="entry name" value="SRP54"/>
    <property type="match status" value="1"/>
</dbReference>
<dbReference type="InterPro" id="IPR004125">
    <property type="entry name" value="Signal_recog_particle_SRP54_M"/>
</dbReference>
<dbReference type="InterPro" id="IPR013822">
    <property type="entry name" value="Signal_recog_particl_SRP54_hlx"/>
</dbReference>
<dbReference type="GO" id="GO:0046983">
    <property type="term" value="F:protein dimerization activity"/>
    <property type="evidence" value="ECO:0007669"/>
    <property type="project" value="InterPro"/>
</dbReference>
<dbReference type="InterPro" id="IPR003593">
    <property type="entry name" value="AAA+_ATPase"/>
</dbReference>
<evidence type="ECO:0000256" key="1">
    <source>
        <dbReference type="ARBA" id="ARBA00004240"/>
    </source>
</evidence>
<sequence length="1279" mass="142945">MVLAELGGRITRAIQQMNNVTIIDEKVLNDFLNEITRALLQSDVSFGLVEKMQTNIKKIVNLDDLAAGHNKRLIIEQAIFKELCRMLDPGKPAFAPKKAKPSVVMFVGLQGAGKTTTCTKYAYYHQKKGYKAALVCADTFRAGAFDQLKQNATKAKIPFYGSYTESDPVKIAVEGVDRFKKEKCDLIIVDTSGRHKQAASLFEEMRQVAEATEPDLVIFVMDSSIGQAAFEQAEAFKETVSVGAVIITKMDGHAKGGGALSAVAATKSPVIFIGTGEHMDEFEVFDVKPFVSRLLGKGDWSGLVDKLQEVVPKDLQNELVENLSQGNFTLRSMYDQFQCSLRIPLNQLFSMLPGISAETMPKGHGEESRVKMKRYMTMMDSMTNKELDSPNPKIFNESRIMRIARGSGRLVREVMEMLEEYKRIAKTMKGIKIPKNGDMSKVIPPQMLKQMGGMSGLQSLMKQMGSAKDMMGIFGGGGKTMDTNPSELVDTDVVCDTRPPMHCNKSFAYMSENKCSGTSHLKRHIYLGICAKIPDYNKLSQIKEETTSFLPKKCQILQTKDEKPTSCLPKKRQMSSADVPLDQDRCNLEMAKMIIMHDYPLDMVEHPGFVGFLQALRPRFSVSSFDTIHADCLAMFLSQKQKILDIIGEIPGGVNLTVDLWSSKQSVAYAFVAGHFVDKDWNLTHRLLNVVVVASPDSDFALNQPITACLSDWNLEGKISSIAVSQSLVNKTSIDNLRGFLSFRNQHVLNGQLLMGRCYARILSSMAQDALTAERLQEPIKKVRDSIKYIQTNEACGDRFDELKRRFPSPSLYKDLLIDNQTRWDTSYNMLLAACEHRQVFSSLETCHPDYKISLSPEEWKKIESLCSCLKVLVEAGNALTGPNLLTANDLYHEMTKLQLDLSHAAPGEDPDVRNLAKSLREKFDQYWRGCFLVLAVAVVMDPRFKMQLIKFTFNKSYGEDAEKWTKSVEDAVHDLYLNYSEQNLLDAYVDHGFSEIEVAQESHFHQDMAEAANTGNGQSYDETSPQVEETTNMAEAANTGNGQSYDETSPQVEETTDMAEAANTGNGQSGDETSPQVEKTTDMAEATNTGNGQSGDETSPQVEETTESHQHERQLKAEKQNVVGIWEGVSEESQLTEEDQQRGDDSQAHAMVEEDHTAFPVDVLLEEGSTLITIGESLSDFEMYMTDMKTELDQYLEENLIPRSEDFNVLSWWRVNNTNYPTLSKMAVDLLSVPFSTVSPDSVFDTEVKQMDNYRTSLPGETLEALLCTKDWLKNGTL</sequence>
<dbReference type="SUPFAM" id="SSF52540">
    <property type="entry name" value="P-loop containing nucleoside triphosphate hydrolases"/>
    <property type="match status" value="1"/>
</dbReference>
<dbReference type="Pfam" id="PF14372">
    <property type="entry name" value="hAT-like_RNase-H"/>
    <property type="match status" value="1"/>
</dbReference>
<keyword evidence="10" id="KW-0733">Signal recognition particle</keyword>
<dbReference type="InterPro" id="IPR025525">
    <property type="entry name" value="hAT-like_transposase_RNase-H"/>
</dbReference>
<comment type="catalytic activity">
    <reaction evidence="15">
        <text>GTP + H2O = GDP + phosphate + H(+)</text>
        <dbReference type="Rhea" id="RHEA:19669"/>
        <dbReference type="ChEBI" id="CHEBI:15377"/>
        <dbReference type="ChEBI" id="CHEBI:15378"/>
        <dbReference type="ChEBI" id="CHEBI:37565"/>
        <dbReference type="ChEBI" id="CHEBI:43474"/>
        <dbReference type="ChEBI" id="CHEBI:58189"/>
        <dbReference type="EC" id="3.6.5.4"/>
    </reaction>
    <physiologicalReaction direction="left-to-right" evidence="15">
        <dbReference type="Rhea" id="RHEA:19670"/>
    </physiologicalReaction>
</comment>
<keyword evidence="6" id="KW-0378">Hydrolase</keyword>
<dbReference type="Gene3D" id="1.10.260.30">
    <property type="entry name" value="Signal recognition particle, SRP54 subunit, M-domain"/>
    <property type="match status" value="1"/>
</dbReference>
<feature type="region of interest" description="Disordered" evidence="16">
    <location>
        <begin position="1037"/>
        <end position="1120"/>
    </location>
</feature>
<keyword evidence="4" id="KW-0963">Cytoplasm</keyword>
<evidence type="ECO:0000256" key="11">
    <source>
        <dbReference type="ARBA" id="ARBA00023274"/>
    </source>
</evidence>
<evidence type="ECO:0000256" key="9">
    <source>
        <dbReference type="ARBA" id="ARBA00023134"/>
    </source>
</evidence>
<evidence type="ECO:0000256" key="12">
    <source>
        <dbReference type="ARBA" id="ARBA00034796"/>
    </source>
</evidence>
<dbReference type="GO" id="GO:0008312">
    <property type="term" value="F:7S RNA binding"/>
    <property type="evidence" value="ECO:0007669"/>
    <property type="project" value="InterPro"/>
</dbReference>
<evidence type="ECO:0000256" key="4">
    <source>
        <dbReference type="ARBA" id="ARBA00022490"/>
    </source>
</evidence>
<proteinExistence type="inferred from homology"/>
<dbReference type="Proteomes" id="UP000516314">
    <property type="component" value="Chromosome 1"/>
</dbReference>
<dbReference type="GO" id="GO:0003677">
    <property type="term" value="F:DNA binding"/>
    <property type="evidence" value="ECO:0007669"/>
    <property type="project" value="InterPro"/>
</dbReference>
<keyword evidence="8" id="KW-0694">RNA-binding</keyword>
<keyword evidence="11" id="KW-0687">Ribonucleoprotein</keyword>
<dbReference type="InterPro" id="IPR008906">
    <property type="entry name" value="HATC_C_dom"/>
</dbReference>
<dbReference type="SMART" id="SM00382">
    <property type="entry name" value="AAA"/>
    <property type="match status" value="1"/>
</dbReference>
<dbReference type="InterPro" id="IPR036225">
    <property type="entry name" value="SRP/SRP_N"/>
</dbReference>
<dbReference type="Pfam" id="PF00448">
    <property type="entry name" value="SRP54"/>
    <property type="match status" value="1"/>
</dbReference>
<gene>
    <name evidence="18" type="ORF">AT9943_LOCUS1322</name>
</gene>
<dbReference type="InterPro" id="IPR027417">
    <property type="entry name" value="P-loop_NTPase"/>
</dbReference>
<dbReference type="FunFam" id="1.20.120.140:FF:000001">
    <property type="entry name" value="Signal recognition particle GTPase"/>
    <property type="match status" value="1"/>
</dbReference>
<dbReference type="EMBL" id="LR881466">
    <property type="protein sequence ID" value="CAD5312793.1"/>
    <property type="molecule type" value="Genomic_DNA"/>
</dbReference>
<evidence type="ECO:0000256" key="8">
    <source>
        <dbReference type="ARBA" id="ARBA00022884"/>
    </source>
</evidence>
<comment type="subcellular location">
    <subcellularLocation>
        <location evidence="2">Cytoplasm</location>
    </subcellularLocation>
    <subcellularLocation>
        <location evidence="1">Endoplasmic reticulum</location>
    </subcellularLocation>
</comment>
<dbReference type="Pfam" id="PF02978">
    <property type="entry name" value="SRP_SPB"/>
    <property type="match status" value="1"/>
</dbReference>
<dbReference type="SMART" id="SM00962">
    <property type="entry name" value="SRP54"/>
    <property type="match status" value="1"/>
</dbReference>
<dbReference type="PANTHER" id="PTHR11564:SF5">
    <property type="entry name" value="SIGNAL RECOGNITION PARTICLE SUBUNIT SRP54"/>
    <property type="match status" value="1"/>
</dbReference>
<dbReference type="SUPFAM" id="SSF47446">
    <property type="entry name" value="Signal peptide-binding domain"/>
    <property type="match status" value="1"/>
</dbReference>
<dbReference type="SMART" id="SM00963">
    <property type="entry name" value="SRP54_N"/>
    <property type="match status" value="1"/>
</dbReference>
<dbReference type="InterPro" id="IPR036891">
    <property type="entry name" value="Signal_recog_part_SRP54_M_sf"/>
</dbReference>
<reference evidence="18 19" key="1">
    <citation type="submission" date="2020-09" db="EMBL/GenBank/DDBJ databases">
        <authorList>
            <person name="Ashkenazy H."/>
        </authorList>
    </citation>
    <scope>NUCLEOTIDE SEQUENCE [LARGE SCALE GENOMIC DNA]</scope>
    <source>
        <strain evidence="19">cv. Cdm-0</strain>
    </source>
</reference>
<dbReference type="GO" id="GO:0005783">
    <property type="term" value="C:endoplasmic reticulum"/>
    <property type="evidence" value="ECO:0007669"/>
    <property type="project" value="UniProtKB-SubCell"/>
</dbReference>
<protein>
    <recommendedName>
        <fullName evidence="13">signal-recognition-particle GTPase</fullName>
        <ecNumber evidence="13">3.6.5.4</ecNumber>
    </recommendedName>
</protein>
<keyword evidence="7" id="KW-0256">Endoplasmic reticulum</keyword>
<dbReference type="EC" id="3.6.5.4" evidence="13"/>
<evidence type="ECO:0000256" key="14">
    <source>
        <dbReference type="ARBA" id="ARBA00046020"/>
    </source>
</evidence>
<feature type="compositionally biased region" description="Polar residues" evidence="16">
    <location>
        <begin position="1037"/>
        <end position="1054"/>
    </location>
</feature>